<dbReference type="OrthoDB" id="629570at2"/>
<gene>
    <name evidence="4" type="ORF">CLV94_0577</name>
</gene>
<accession>A0A495MKG6</accession>
<evidence type="ECO:0000313" key="5">
    <source>
        <dbReference type="Proteomes" id="UP000277579"/>
    </source>
</evidence>
<dbReference type="Proteomes" id="UP000277579">
    <property type="component" value="Unassembled WGS sequence"/>
</dbReference>
<dbReference type="RefSeq" id="WP_121374930.1">
    <property type="nucleotide sequence ID" value="NZ_RBLC01000001.1"/>
</dbReference>
<evidence type="ECO:0000256" key="2">
    <source>
        <dbReference type="SAM" id="SignalP"/>
    </source>
</evidence>
<keyword evidence="1 2" id="KW-0732">Signal</keyword>
<evidence type="ECO:0000259" key="3">
    <source>
        <dbReference type="Pfam" id="PF18962"/>
    </source>
</evidence>
<dbReference type="InterPro" id="IPR026444">
    <property type="entry name" value="Secre_tail"/>
</dbReference>
<dbReference type="Pfam" id="PF18962">
    <property type="entry name" value="Por_Secre_tail"/>
    <property type="match status" value="1"/>
</dbReference>
<evidence type="ECO:0000313" key="4">
    <source>
        <dbReference type="EMBL" id="RKS25542.1"/>
    </source>
</evidence>
<name>A0A495MKG6_9FLAO</name>
<feature type="domain" description="Secretion system C-terminal sorting" evidence="3">
    <location>
        <begin position="188"/>
        <end position="260"/>
    </location>
</feature>
<reference evidence="4 5" key="1">
    <citation type="submission" date="2018-10" db="EMBL/GenBank/DDBJ databases">
        <title>Genomic Encyclopedia of Archaeal and Bacterial Type Strains, Phase II (KMG-II): from individual species to whole genera.</title>
        <authorList>
            <person name="Goeker M."/>
        </authorList>
    </citation>
    <scope>NUCLEOTIDE SEQUENCE [LARGE SCALE GENOMIC DNA]</scope>
    <source>
        <strain evidence="4 5">DSM 29537</strain>
    </source>
</reference>
<comment type="caution">
    <text evidence="4">The sequence shown here is derived from an EMBL/GenBank/DDBJ whole genome shotgun (WGS) entry which is preliminary data.</text>
</comment>
<protein>
    <submittedName>
        <fullName evidence="4">Putative secreted protein (Por secretion system target)</fullName>
    </submittedName>
</protein>
<dbReference type="AlphaFoldDB" id="A0A495MKG6"/>
<dbReference type="NCBIfam" id="TIGR04183">
    <property type="entry name" value="Por_Secre_tail"/>
    <property type="match status" value="1"/>
</dbReference>
<proteinExistence type="predicted"/>
<feature type="signal peptide" evidence="2">
    <location>
        <begin position="1"/>
        <end position="19"/>
    </location>
</feature>
<evidence type="ECO:0000256" key="1">
    <source>
        <dbReference type="ARBA" id="ARBA00022729"/>
    </source>
</evidence>
<dbReference type="Gene3D" id="2.60.120.200">
    <property type="match status" value="1"/>
</dbReference>
<dbReference type="EMBL" id="RBLC01000001">
    <property type="protein sequence ID" value="RKS25542.1"/>
    <property type="molecule type" value="Genomic_DNA"/>
</dbReference>
<keyword evidence="5" id="KW-1185">Reference proteome</keyword>
<sequence>MKKTLLTGAICFLSLISNAQCDPVMAFTQNFETFTDGVLPQNCWTGNTGNPKLTVATVSGNRVLQAYSFFSPTAPIYIVSPELTSIDGNQAISFTAQPATGSAPGNMTIQIGTMTTATDFGSFQEVGTPITVSASQTNFARTIPASNAHKFIALKIVADTQHMATLIDNINYQPDLGIDTPQANTFKLYPNPSDNKRVTISYDSNEASSVAIYSVTGAKVFETQIDSNSEEKTLDLSVLSGGVYILKLQSGDFTSTKKLVLK</sequence>
<organism evidence="4 5">
    <name type="scientific">Flavobacterium endophyticum</name>
    <dbReference type="NCBI Taxonomy" id="1540163"/>
    <lineage>
        <taxon>Bacteria</taxon>
        <taxon>Pseudomonadati</taxon>
        <taxon>Bacteroidota</taxon>
        <taxon>Flavobacteriia</taxon>
        <taxon>Flavobacteriales</taxon>
        <taxon>Flavobacteriaceae</taxon>
        <taxon>Flavobacterium</taxon>
    </lineage>
</organism>
<feature type="chain" id="PRO_5019784755" evidence="2">
    <location>
        <begin position="20"/>
        <end position="262"/>
    </location>
</feature>